<dbReference type="EMBL" id="AZMM01001560">
    <property type="protein sequence ID" value="ETJ44427.1"/>
    <property type="molecule type" value="Genomic_DNA"/>
</dbReference>
<feature type="compositionally biased region" description="Low complexity" evidence="1">
    <location>
        <begin position="69"/>
        <end position="84"/>
    </location>
</feature>
<evidence type="ECO:0000313" key="2">
    <source>
        <dbReference type="EMBL" id="ETJ44427.1"/>
    </source>
</evidence>
<accession>W1YPN1</accession>
<proteinExistence type="predicted"/>
<feature type="region of interest" description="Disordered" evidence="1">
    <location>
        <begin position="69"/>
        <end position="91"/>
    </location>
</feature>
<dbReference type="AlphaFoldDB" id="W1YPN1"/>
<comment type="caution">
    <text evidence="2">The sequence shown here is derived from an EMBL/GenBank/DDBJ whole genome shotgun (WGS) entry which is preliminary data.</text>
</comment>
<organism evidence="2">
    <name type="scientific">human gut metagenome</name>
    <dbReference type="NCBI Taxonomy" id="408170"/>
    <lineage>
        <taxon>unclassified sequences</taxon>
        <taxon>metagenomes</taxon>
        <taxon>organismal metagenomes</taxon>
    </lineage>
</organism>
<name>W1YPN1_9ZZZZ</name>
<reference evidence="2" key="1">
    <citation type="submission" date="2013-12" db="EMBL/GenBank/DDBJ databases">
        <title>A Varibaculum cambriense genome reconstructed from a premature infant gut community with otherwise low bacterial novelty that shifts toward anaerobic metabolism during the third week of life.</title>
        <authorList>
            <person name="Brown C.T."/>
            <person name="Sharon I."/>
            <person name="Thomas B.C."/>
            <person name="Castelle C.J."/>
            <person name="Morowitz M.J."/>
            <person name="Banfield J.F."/>
        </authorList>
    </citation>
    <scope>NUCLEOTIDE SEQUENCE</scope>
</reference>
<evidence type="ECO:0000256" key="1">
    <source>
        <dbReference type="SAM" id="MobiDB-lite"/>
    </source>
</evidence>
<protein>
    <submittedName>
        <fullName evidence="2">Uncharacterized protein</fullName>
    </submittedName>
</protein>
<sequence>MDKNEFDNLSINEQLEIVNSESSKGISLNKFAQSMGVTESKIRKRFNKLGYFKNKESGLYEFREGFEPTPKLTKTTSKNTSKKQTSSEDQNILEKIQQLENELKTLKLEVEELKNNPNKSEVTKEDNCDKKQPENLVIRDFNGELKQISYRYDLEVLEAFEKLCTVYPHFTKQKILNTLLMEAIEKYL</sequence>
<gene>
    <name evidence="2" type="ORF">Q604_UNBC01560G0003</name>
</gene>